<dbReference type="AlphaFoldDB" id="M4M9W8"/>
<dbReference type="EMBL" id="JX042640">
    <property type="protein sequence ID" value="AGG56712.1"/>
    <property type="molecule type" value="mRNA"/>
</dbReference>
<feature type="non-terminal residue" evidence="1">
    <location>
        <position position="1"/>
    </location>
</feature>
<feature type="non-terminal residue" evidence="1">
    <location>
        <position position="140"/>
    </location>
</feature>
<organism evidence="1">
    <name type="scientific">uncultured phototrophic eukaryote</name>
    <dbReference type="NCBI Taxonomy" id="172788"/>
    <lineage>
        <taxon>Eukaryota</taxon>
        <taxon>environmental samples</taxon>
    </lineage>
</organism>
<gene>
    <name evidence="1" type="primary">CBA1</name>
</gene>
<proteinExistence type="evidence at transcript level"/>
<accession>M4M9W8</accession>
<name>M4M9W8_9EUKA</name>
<evidence type="ECO:0000313" key="1">
    <source>
        <dbReference type="EMBL" id="AGG56712.1"/>
    </source>
</evidence>
<reference evidence="1" key="1">
    <citation type="journal article" date="2012" name="Proc. Natl. Acad. Sci. U.S.A.">
        <title>Influence of cobalamin scarcity on diatom molecular physiology and identification of a cobalamin acquisition protein.</title>
        <authorList>
            <person name="Bertrand E.M."/>
            <person name="Allen A.E."/>
            <person name="Dupont C.L."/>
            <person name="Norden-Krichmar T.M."/>
            <person name="Bai J."/>
            <person name="Valas R.E."/>
            <person name="Saito M.A."/>
        </authorList>
    </citation>
    <scope>NUCLEOTIDE SEQUENCE</scope>
</reference>
<sequence length="140" mass="15953">DPQYISSPCLLHMMEQEDVEQVYDPQATAEESVNATIDFLERNPDAIIFGGPYGDKDGDRVMVVAASQERTNVATFDWIALYAALYNKEGMSNRIVRDTQADYDCSSNNARLIASQQRKLQEVEEIEQPVLLWARWIEGY</sequence>
<protein>
    <submittedName>
        <fullName evidence="1">Cobalamin acquisition protein 1</fullName>
    </submittedName>
</protein>